<gene>
    <name evidence="3" type="ORF">IRI77_23340</name>
</gene>
<dbReference type="InterPro" id="IPR029052">
    <property type="entry name" value="Metallo-depent_PP-like"/>
</dbReference>
<dbReference type="EMBL" id="CP063849">
    <property type="protein sequence ID" value="QOY85746.1"/>
    <property type="molecule type" value="Genomic_DNA"/>
</dbReference>
<dbReference type="Pfam" id="PF00149">
    <property type="entry name" value="Metallophos"/>
    <property type="match status" value="1"/>
</dbReference>
<proteinExistence type="predicted"/>
<accession>A0A7S7SIR3</accession>
<dbReference type="Proteomes" id="UP000593892">
    <property type="component" value="Chromosome"/>
</dbReference>
<evidence type="ECO:0000313" key="4">
    <source>
        <dbReference type="Proteomes" id="UP000593892"/>
    </source>
</evidence>
<evidence type="ECO:0000313" key="3">
    <source>
        <dbReference type="EMBL" id="QOY85746.1"/>
    </source>
</evidence>
<sequence>MERRAFLGTAVIAPFTTPGAAAASSSFRFIHFTDTHIQPELRGSAGTKACFAAINREPHDFAICGGDTVMDAFEQPHEKAKALFDLYGATVRDLAKPVHTVPGNHDVFGVSAKSGVAASDPLYGKKFYEDRLGARFGSFDYQGWHFIRLDSVFVTPQKTYEGRVDDEQLAWLQRDLEKTGRKAPLVVVTHIPLATAFGTFPFPDLPELRPVLTVTNARQVLALFEGYNLKAVLQGHTHIAERVEHRGVQYLTSGAVCGNWWKGAHYGTPEGYAVLTVRGEEISWEYRTYGWKAV</sequence>
<protein>
    <submittedName>
        <fullName evidence="3">Metallophosphoesterase</fullName>
    </submittedName>
</protein>
<dbReference type="InterPro" id="IPR051918">
    <property type="entry name" value="STPP_CPPED1"/>
</dbReference>
<organism evidence="3 4">
    <name type="scientific">Paludibaculum fermentans</name>
    <dbReference type="NCBI Taxonomy" id="1473598"/>
    <lineage>
        <taxon>Bacteria</taxon>
        <taxon>Pseudomonadati</taxon>
        <taxon>Acidobacteriota</taxon>
        <taxon>Terriglobia</taxon>
        <taxon>Bryobacterales</taxon>
        <taxon>Bryobacteraceae</taxon>
        <taxon>Paludibaculum</taxon>
    </lineage>
</organism>
<evidence type="ECO:0000259" key="1">
    <source>
        <dbReference type="Pfam" id="PF00149"/>
    </source>
</evidence>
<name>A0A7S7SIR3_PALFE</name>
<dbReference type="KEGG" id="pfer:IRI77_23340"/>
<dbReference type="PANTHER" id="PTHR43143:SF1">
    <property type="entry name" value="SERINE_THREONINE-PROTEIN PHOSPHATASE CPPED1"/>
    <property type="match status" value="1"/>
</dbReference>
<dbReference type="RefSeq" id="WP_194447416.1">
    <property type="nucleotide sequence ID" value="NZ_CP063849.1"/>
</dbReference>
<feature type="domain" description="Calcineurin-like phosphoesterase" evidence="1">
    <location>
        <begin position="27"/>
        <end position="239"/>
    </location>
</feature>
<dbReference type="AlphaFoldDB" id="A0A7S7SIR3"/>
<dbReference type="GO" id="GO:0016787">
    <property type="term" value="F:hydrolase activity"/>
    <property type="evidence" value="ECO:0007669"/>
    <property type="project" value="InterPro"/>
</dbReference>
<dbReference type="SUPFAM" id="SSF56300">
    <property type="entry name" value="Metallo-dependent phosphatases"/>
    <property type="match status" value="1"/>
</dbReference>
<keyword evidence="4" id="KW-1185">Reference proteome</keyword>
<evidence type="ECO:0000259" key="2">
    <source>
        <dbReference type="Pfam" id="PF16370"/>
    </source>
</evidence>
<dbReference type="InterPro" id="IPR004843">
    <property type="entry name" value="Calcineurin-like_PHP"/>
</dbReference>
<dbReference type="Gene3D" id="3.60.21.10">
    <property type="match status" value="1"/>
</dbReference>
<dbReference type="PANTHER" id="PTHR43143">
    <property type="entry name" value="METALLOPHOSPHOESTERASE, CALCINEURIN SUPERFAMILY"/>
    <property type="match status" value="1"/>
</dbReference>
<feature type="domain" description="Calcineurin-like phosphoesterase C-terminal" evidence="2">
    <location>
        <begin position="253"/>
        <end position="292"/>
    </location>
</feature>
<dbReference type="InterPro" id="IPR032288">
    <property type="entry name" value="Metallophos_C"/>
</dbReference>
<dbReference type="Pfam" id="PF16370">
    <property type="entry name" value="MetallophosC"/>
    <property type="match status" value="1"/>
</dbReference>
<reference evidence="3 4" key="1">
    <citation type="submission" date="2020-10" db="EMBL/GenBank/DDBJ databases">
        <title>Complete genome sequence of Paludibaculum fermentans P105T, a facultatively anaerobic acidobacterium capable of dissimilatory Fe(III) reduction.</title>
        <authorList>
            <person name="Dedysh S.N."/>
            <person name="Beletsky A.V."/>
            <person name="Kulichevskaya I.S."/>
            <person name="Mardanov A.V."/>
            <person name="Ravin N.V."/>
        </authorList>
    </citation>
    <scope>NUCLEOTIDE SEQUENCE [LARGE SCALE GENOMIC DNA]</scope>
    <source>
        <strain evidence="3 4">P105</strain>
    </source>
</reference>